<dbReference type="OMA" id="CVINLCK"/>
<dbReference type="InterPro" id="IPR004143">
    <property type="entry name" value="BPL_LPL_catalytic"/>
</dbReference>
<evidence type="ECO:0000313" key="10">
    <source>
        <dbReference type="EnsemblMetazoa" id="SMAR008765-PA"/>
    </source>
</evidence>
<keyword evidence="5" id="KW-0012">Acyltransferase</keyword>
<evidence type="ECO:0000256" key="8">
    <source>
        <dbReference type="PIRSR" id="PIRSR016262-3"/>
    </source>
</evidence>
<evidence type="ECO:0000259" key="9">
    <source>
        <dbReference type="PROSITE" id="PS51733"/>
    </source>
</evidence>
<dbReference type="Gene3D" id="3.30.930.10">
    <property type="entry name" value="Bira Bifunctional Protein, Domain 2"/>
    <property type="match status" value="1"/>
</dbReference>
<dbReference type="PROSITE" id="PS51733">
    <property type="entry name" value="BPL_LPL_CATALYTIC"/>
    <property type="match status" value="1"/>
</dbReference>
<dbReference type="STRING" id="126957.T1J567"/>
<evidence type="ECO:0000256" key="4">
    <source>
        <dbReference type="ARBA" id="ARBA00022679"/>
    </source>
</evidence>
<dbReference type="UniPathway" id="UPA00538">
    <property type="reaction ID" value="UER00592"/>
</dbReference>
<dbReference type="Pfam" id="PF21948">
    <property type="entry name" value="LplA-B_cat"/>
    <property type="match status" value="1"/>
</dbReference>
<evidence type="ECO:0000256" key="7">
    <source>
        <dbReference type="ARBA" id="ARBA00033331"/>
    </source>
</evidence>
<dbReference type="EnsemblMetazoa" id="SMAR008765-RA">
    <property type="protein sequence ID" value="SMAR008765-PA"/>
    <property type="gene ID" value="SMAR008765"/>
</dbReference>
<dbReference type="eggNOG" id="KOG0325">
    <property type="taxonomic scope" value="Eukaryota"/>
</dbReference>
<reference evidence="10" key="2">
    <citation type="submission" date="2015-02" db="UniProtKB">
        <authorList>
            <consortium name="EnsemblMetazoa"/>
        </authorList>
    </citation>
    <scope>IDENTIFICATION</scope>
</reference>
<dbReference type="GO" id="GO:0033819">
    <property type="term" value="F:lipoyl(octanoyl) transferase activity"/>
    <property type="evidence" value="ECO:0007669"/>
    <property type="project" value="UniProtKB-EC"/>
</dbReference>
<dbReference type="InterPro" id="IPR000544">
    <property type="entry name" value="Octanoyltransferase"/>
</dbReference>
<accession>T1J567</accession>
<name>T1J567_STRMM</name>
<dbReference type="NCBIfam" id="TIGR00214">
    <property type="entry name" value="lipB"/>
    <property type="match status" value="1"/>
</dbReference>
<keyword evidence="11" id="KW-1185">Reference proteome</keyword>
<dbReference type="InterPro" id="IPR045864">
    <property type="entry name" value="aa-tRNA-synth_II/BPL/LPL"/>
</dbReference>
<dbReference type="InterPro" id="IPR020605">
    <property type="entry name" value="Octanoyltransferase_CS"/>
</dbReference>
<proteinExistence type="inferred from homology"/>
<dbReference type="PIRSF" id="PIRSF016262">
    <property type="entry name" value="LPLase"/>
    <property type="match status" value="1"/>
</dbReference>
<dbReference type="HOGENOM" id="CLU_035168_1_3_1"/>
<reference evidence="11" key="1">
    <citation type="submission" date="2011-05" db="EMBL/GenBank/DDBJ databases">
        <authorList>
            <person name="Richards S.R."/>
            <person name="Qu J."/>
            <person name="Jiang H."/>
            <person name="Jhangiani S.N."/>
            <person name="Agravi P."/>
            <person name="Goodspeed R."/>
            <person name="Gross S."/>
            <person name="Mandapat C."/>
            <person name="Jackson L."/>
            <person name="Mathew T."/>
            <person name="Pu L."/>
            <person name="Thornton R."/>
            <person name="Saada N."/>
            <person name="Wilczek-Boney K.B."/>
            <person name="Lee S."/>
            <person name="Kovar C."/>
            <person name="Wu Y."/>
            <person name="Scherer S.E."/>
            <person name="Worley K.C."/>
            <person name="Muzny D.M."/>
            <person name="Gibbs R."/>
        </authorList>
    </citation>
    <scope>NUCLEOTIDE SEQUENCE</scope>
    <source>
        <strain evidence="11">Brora</strain>
    </source>
</reference>
<organism evidence="10 11">
    <name type="scientific">Strigamia maritima</name>
    <name type="common">European centipede</name>
    <name type="synonym">Geophilus maritimus</name>
    <dbReference type="NCBI Taxonomy" id="126957"/>
    <lineage>
        <taxon>Eukaryota</taxon>
        <taxon>Metazoa</taxon>
        <taxon>Ecdysozoa</taxon>
        <taxon>Arthropoda</taxon>
        <taxon>Myriapoda</taxon>
        <taxon>Chilopoda</taxon>
        <taxon>Pleurostigmophora</taxon>
        <taxon>Geophilomorpha</taxon>
        <taxon>Linotaeniidae</taxon>
        <taxon>Strigamia</taxon>
    </lineage>
</organism>
<evidence type="ECO:0000256" key="5">
    <source>
        <dbReference type="ARBA" id="ARBA00023315"/>
    </source>
</evidence>
<dbReference type="PROSITE" id="PS01313">
    <property type="entry name" value="LIPB"/>
    <property type="match status" value="1"/>
</dbReference>
<evidence type="ECO:0000256" key="3">
    <source>
        <dbReference type="ARBA" id="ARBA00012334"/>
    </source>
</evidence>
<evidence type="ECO:0000256" key="6">
    <source>
        <dbReference type="ARBA" id="ARBA00030797"/>
    </source>
</evidence>
<comment type="pathway">
    <text evidence="1">Protein modification; protein lipoylation via endogenous pathway; protein N(6)-(lipoyl)lysine from octanoyl-[acyl-carrier-protein]: step 1/2.</text>
</comment>
<dbReference type="PANTHER" id="PTHR10993:SF7">
    <property type="entry name" value="LIPOYLTRANSFERASE 2, MITOCHONDRIAL-RELATED"/>
    <property type="match status" value="1"/>
</dbReference>
<evidence type="ECO:0000256" key="1">
    <source>
        <dbReference type="ARBA" id="ARBA00004821"/>
    </source>
</evidence>
<dbReference type="Proteomes" id="UP000014500">
    <property type="component" value="Unassembled WGS sequence"/>
</dbReference>
<dbReference type="EMBL" id="JH431851">
    <property type="status" value="NOT_ANNOTATED_CDS"/>
    <property type="molecule type" value="Genomic_DNA"/>
</dbReference>
<sequence length="152" mass="17227">MSRVVKVYKLGLISFNNALKIQYNIAQTHFKGMKEKKNNSSDTLLLLEHRPVYTVGIRRKEYAETEEKLKNLGADFVQTDRGGLITFHGPGQLVAYPIINLKGYRPSMKWYVCQLEQCVINLCKKLNITATTSPHTGVWVGEDKIAAIGIRM</sequence>
<dbReference type="PANTHER" id="PTHR10993">
    <property type="entry name" value="OCTANOYLTRANSFERASE"/>
    <property type="match status" value="1"/>
</dbReference>
<feature type="site" description="Lowers pKa of active site Cys" evidence="8">
    <location>
        <position position="144"/>
    </location>
</feature>
<dbReference type="EC" id="2.3.1.181" evidence="3"/>
<dbReference type="AlphaFoldDB" id="T1J567"/>
<dbReference type="SUPFAM" id="SSF55681">
    <property type="entry name" value="Class II aaRS and biotin synthetases"/>
    <property type="match status" value="1"/>
</dbReference>
<dbReference type="PhylomeDB" id="T1J567"/>
<feature type="domain" description="BPL/LPL catalytic" evidence="9">
    <location>
        <begin position="38"/>
        <end position="152"/>
    </location>
</feature>
<keyword evidence="4" id="KW-0808">Transferase</keyword>
<evidence type="ECO:0000256" key="2">
    <source>
        <dbReference type="ARBA" id="ARBA00007907"/>
    </source>
</evidence>
<comment type="similarity">
    <text evidence="2">Belongs to the LipB family.</text>
</comment>
<protein>
    <recommendedName>
        <fullName evidence="3">lipoyl(octanoyl) transferase</fullName>
        <ecNumber evidence="3">2.3.1.181</ecNumber>
    </recommendedName>
    <alternativeName>
        <fullName evidence="6">Lipoate-protein ligase B</fullName>
    </alternativeName>
    <alternativeName>
        <fullName evidence="7">Lipoyl/octanoyl transferase</fullName>
    </alternativeName>
</protein>
<dbReference type="GO" id="GO:0009249">
    <property type="term" value="P:protein lipoylation"/>
    <property type="evidence" value="ECO:0007669"/>
    <property type="project" value="InterPro"/>
</dbReference>
<evidence type="ECO:0000313" key="11">
    <source>
        <dbReference type="Proteomes" id="UP000014500"/>
    </source>
</evidence>